<evidence type="ECO:0000256" key="2">
    <source>
        <dbReference type="SAM" id="MobiDB-lite"/>
    </source>
</evidence>
<dbReference type="Proteomes" id="UP000749559">
    <property type="component" value="Unassembled WGS sequence"/>
</dbReference>
<dbReference type="PROSITE" id="PS50222">
    <property type="entry name" value="EF_HAND_2"/>
    <property type="match status" value="2"/>
</dbReference>
<dbReference type="InterPro" id="IPR018247">
    <property type="entry name" value="EF_Hand_1_Ca_BS"/>
</dbReference>
<dbReference type="EMBL" id="CAIIXF020000011">
    <property type="protein sequence ID" value="CAH1798948.1"/>
    <property type="molecule type" value="Genomic_DNA"/>
</dbReference>
<dbReference type="AlphaFoldDB" id="A0A8S4PYP9"/>
<reference evidence="4" key="1">
    <citation type="submission" date="2022-03" db="EMBL/GenBank/DDBJ databases">
        <authorList>
            <person name="Martin C."/>
        </authorList>
    </citation>
    <scope>NUCLEOTIDE SEQUENCE</scope>
</reference>
<feature type="compositionally biased region" description="Polar residues" evidence="2">
    <location>
        <begin position="177"/>
        <end position="187"/>
    </location>
</feature>
<accession>A0A8S4PYP9</accession>
<dbReference type="SUPFAM" id="SSF47473">
    <property type="entry name" value="EF-hand"/>
    <property type="match status" value="1"/>
</dbReference>
<proteinExistence type="predicted"/>
<dbReference type="InterPro" id="IPR011992">
    <property type="entry name" value="EF-hand-dom_pair"/>
</dbReference>
<dbReference type="InterPro" id="IPR002048">
    <property type="entry name" value="EF_hand_dom"/>
</dbReference>
<protein>
    <recommendedName>
        <fullName evidence="3">EF-hand domain-containing protein</fullName>
    </recommendedName>
</protein>
<feature type="domain" description="EF-hand" evidence="3">
    <location>
        <begin position="390"/>
        <end position="425"/>
    </location>
</feature>
<feature type="compositionally biased region" description="Basic residues" evidence="2">
    <location>
        <begin position="162"/>
        <end position="176"/>
    </location>
</feature>
<sequence>IKLKMGNELSFDNASGEVPPSLLRVLGINIDSQDNVDETSNWTSPVDLDYVIENDELIVKESNFGDGFVVLDVAKRNATAQPNINNIKADTPTETLYDKSKSSGDGFAEIDANKGSATESLNNSNNSKADAPIETIYDKSKSSGDHFVTKYDNFVGLQNGKNKTKQRNRKGHRQKQSVKVATPNTIDNGIDFNGNDGENNNRCSATEEKREGSKPKGKTTKNKCQVPNKNDYLKTEERNAFQAAVIEKMTEGSSLWRRKMVVCFNALDQTGDGFIQKEDFQDMIRRIESRYQLSGRSMSDLRRHGLSFVLIEVLWSTVLTAGNDQGPDYKISLEEFIRILHTYFAVERYKEYLRVTITHCAEHIYDILDCDHEGGIDVNRYKHFLEIFGAKDDVADNGFEDIDADHTGEISRFEFIDAYTDFWMNQELGCGALLLGKY</sequence>
<dbReference type="PROSITE" id="PS00018">
    <property type="entry name" value="EF_HAND_1"/>
    <property type="match status" value="1"/>
</dbReference>
<gene>
    <name evidence="4" type="ORF">OFUS_LOCUS23021</name>
</gene>
<keyword evidence="1" id="KW-0106">Calcium</keyword>
<evidence type="ECO:0000313" key="5">
    <source>
        <dbReference type="Proteomes" id="UP000749559"/>
    </source>
</evidence>
<comment type="caution">
    <text evidence="4">The sequence shown here is derived from an EMBL/GenBank/DDBJ whole genome shotgun (WGS) entry which is preliminary data.</text>
</comment>
<feature type="non-terminal residue" evidence="4">
    <location>
        <position position="1"/>
    </location>
</feature>
<dbReference type="GO" id="GO:0005509">
    <property type="term" value="F:calcium ion binding"/>
    <property type="evidence" value="ECO:0007669"/>
    <property type="project" value="InterPro"/>
</dbReference>
<feature type="region of interest" description="Disordered" evidence="2">
    <location>
        <begin position="158"/>
        <end position="226"/>
    </location>
</feature>
<feature type="compositionally biased region" description="Basic and acidic residues" evidence="2">
    <location>
        <begin position="205"/>
        <end position="214"/>
    </location>
</feature>
<feature type="domain" description="EF-hand" evidence="3">
    <location>
        <begin position="255"/>
        <end position="290"/>
    </location>
</feature>
<evidence type="ECO:0000259" key="3">
    <source>
        <dbReference type="PROSITE" id="PS50222"/>
    </source>
</evidence>
<keyword evidence="5" id="KW-1185">Reference proteome</keyword>
<evidence type="ECO:0000256" key="1">
    <source>
        <dbReference type="ARBA" id="ARBA00022837"/>
    </source>
</evidence>
<dbReference type="SMART" id="SM00054">
    <property type="entry name" value="EFh"/>
    <property type="match status" value="2"/>
</dbReference>
<evidence type="ECO:0000313" key="4">
    <source>
        <dbReference type="EMBL" id="CAH1798948.1"/>
    </source>
</evidence>
<dbReference type="Gene3D" id="1.10.238.10">
    <property type="entry name" value="EF-hand"/>
    <property type="match status" value="1"/>
</dbReference>
<organism evidence="4 5">
    <name type="scientific">Owenia fusiformis</name>
    <name type="common">Polychaete worm</name>
    <dbReference type="NCBI Taxonomy" id="6347"/>
    <lineage>
        <taxon>Eukaryota</taxon>
        <taxon>Metazoa</taxon>
        <taxon>Spiralia</taxon>
        <taxon>Lophotrochozoa</taxon>
        <taxon>Annelida</taxon>
        <taxon>Polychaeta</taxon>
        <taxon>Sedentaria</taxon>
        <taxon>Canalipalpata</taxon>
        <taxon>Sabellida</taxon>
        <taxon>Oweniida</taxon>
        <taxon>Oweniidae</taxon>
        <taxon>Owenia</taxon>
    </lineage>
</organism>
<name>A0A8S4PYP9_OWEFU</name>